<dbReference type="PROSITE" id="PS51462">
    <property type="entry name" value="NUDIX"/>
    <property type="match status" value="1"/>
</dbReference>
<reference evidence="3 4" key="1">
    <citation type="submission" date="2023-05" db="EMBL/GenBank/DDBJ databases">
        <title>Rombocin, a short stable natural nisin variant, displays selective antimicrobial activity against Listeria monocytogenes and employs dual mode of action to kill target bacterial strains.</title>
        <authorList>
            <person name="Wambui J."/>
            <person name="Stephan R."/>
            <person name="Kuipers O.P."/>
        </authorList>
    </citation>
    <scope>NUCLEOTIDE SEQUENCE [LARGE SCALE GENOMIC DNA]</scope>
    <source>
        <strain evidence="3 4">RC002</strain>
    </source>
</reference>
<dbReference type="RefSeq" id="WP_284132442.1">
    <property type="nucleotide sequence ID" value="NZ_JASKYM010000002.1"/>
</dbReference>
<dbReference type="PANTHER" id="PTHR11839:SF1">
    <property type="entry name" value="ADP-SUGAR PYROPHOSPHATASE"/>
    <property type="match status" value="1"/>
</dbReference>
<protein>
    <submittedName>
        <fullName evidence="3">NUDIX hydrolase</fullName>
        <ecNumber evidence="3">3.6.-.-</ecNumber>
    </submittedName>
</protein>
<dbReference type="SUPFAM" id="SSF55811">
    <property type="entry name" value="Nudix"/>
    <property type="match status" value="1"/>
</dbReference>
<dbReference type="InterPro" id="IPR020084">
    <property type="entry name" value="NUDIX_hydrolase_CS"/>
</dbReference>
<dbReference type="PANTHER" id="PTHR11839">
    <property type="entry name" value="UDP/ADP-SUGAR PYROPHOSPHATASE"/>
    <property type="match status" value="1"/>
</dbReference>
<evidence type="ECO:0000313" key="4">
    <source>
        <dbReference type="Proteomes" id="UP001301012"/>
    </source>
</evidence>
<sequence>MQHSKIKNVKTLVETKFVGLYDVKYNNKNNDERHWMVASRKGEKELSEIYLENKEDKIDAVVICALHKDENKLVLIKQFRVPINNFIYELPAGLVDNNEDIKTAAARELKEETGLNLIEINKVNSKEKVYLSPGMTDESVAFIYCLCDGQISQEFLEDDEEIEALLISKEQAKEILRGDDTIDIKSYLMLQMFANLGEVMFK</sequence>
<dbReference type="Proteomes" id="UP001301012">
    <property type="component" value="Unassembled WGS sequence"/>
</dbReference>
<dbReference type="Gene3D" id="3.90.79.10">
    <property type="entry name" value="Nucleoside Triphosphate Pyrophosphohydrolase"/>
    <property type="match status" value="1"/>
</dbReference>
<proteinExistence type="predicted"/>
<evidence type="ECO:0000256" key="1">
    <source>
        <dbReference type="ARBA" id="ARBA00022801"/>
    </source>
</evidence>
<keyword evidence="1 3" id="KW-0378">Hydrolase</keyword>
<dbReference type="EC" id="3.6.-.-" evidence="3"/>
<dbReference type="Pfam" id="PF00293">
    <property type="entry name" value="NUDIX"/>
    <property type="match status" value="1"/>
</dbReference>
<dbReference type="GO" id="GO:0016787">
    <property type="term" value="F:hydrolase activity"/>
    <property type="evidence" value="ECO:0007669"/>
    <property type="project" value="UniProtKB-KW"/>
</dbReference>
<organism evidence="3 4">
    <name type="scientific">Romboutsia sedimentorum</name>
    <dbReference type="NCBI Taxonomy" id="1368474"/>
    <lineage>
        <taxon>Bacteria</taxon>
        <taxon>Bacillati</taxon>
        <taxon>Bacillota</taxon>
        <taxon>Clostridia</taxon>
        <taxon>Peptostreptococcales</taxon>
        <taxon>Peptostreptococcaceae</taxon>
        <taxon>Romboutsia</taxon>
    </lineage>
</organism>
<evidence type="ECO:0000259" key="2">
    <source>
        <dbReference type="PROSITE" id="PS51462"/>
    </source>
</evidence>
<name>A0ABT7E9A8_9FIRM</name>
<dbReference type="InterPro" id="IPR015797">
    <property type="entry name" value="NUDIX_hydrolase-like_dom_sf"/>
</dbReference>
<gene>
    <name evidence="3" type="ORF">QOZ84_08070</name>
</gene>
<dbReference type="CDD" id="cd03424">
    <property type="entry name" value="NUDIX_ADPRase_Nudt5_UGPPase_Nudt14"/>
    <property type="match status" value="1"/>
</dbReference>
<keyword evidence="4" id="KW-1185">Reference proteome</keyword>
<accession>A0ABT7E9A8</accession>
<dbReference type="EMBL" id="JASKYM010000002">
    <property type="protein sequence ID" value="MDK2563503.1"/>
    <property type="molecule type" value="Genomic_DNA"/>
</dbReference>
<feature type="domain" description="Nudix hydrolase" evidence="2">
    <location>
        <begin position="56"/>
        <end position="194"/>
    </location>
</feature>
<comment type="caution">
    <text evidence="3">The sequence shown here is derived from an EMBL/GenBank/DDBJ whole genome shotgun (WGS) entry which is preliminary data.</text>
</comment>
<evidence type="ECO:0000313" key="3">
    <source>
        <dbReference type="EMBL" id="MDK2563503.1"/>
    </source>
</evidence>
<dbReference type="InterPro" id="IPR000086">
    <property type="entry name" value="NUDIX_hydrolase_dom"/>
</dbReference>
<dbReference type="PROSITE" id="PS00893">
    <property type="entry name" value="NUDIX_BOX"/>
    <property type="match status" value="1"/>
</dbReference>